<evidence type="ECO:0000256" key="7">
    <source>
        <dbReference type="SAM" id="Phobius"/>
    </source>
</evidence>
<dbReference type="EMBL" id="FMKA01000001">
    <property type="protein sequence ID" value="SCP95169.1"/>
    <property type="molecule type" value="Genomic_DNA"/>
</dbReference>
<dbReference type="Pfam" id="PF21088">
    <property type="entry name" value="MS_channel_1st"/>
    <property type="match status" value="1"/>
</dbReference>
<feature type="domain" description="Mechanosensitive ion channel MscS" evidence="8">
    <location>
        <begin position="123"/>
        <end position="190"/>
    </location>
</feature>
<comment type="subcellular location">
    <subcellularLocation>
        <location evidence="1">Cell membrane</location>
        <topology evidence="1">Multi-pass membrane protein</topology>
    </subcellularLocation>
</comment>
<dbReference type="Pfam" id="PF21082">
    <property type="entry name" value="MS_channel_3rd"/>
    <property type="match status" value="1"/>
</dbReference>
<feature type="transmembrane region" description="Helical" evidence="7">
    <location>
        <begin position="36"/>
        <end position="54"/>
    </location>
</feature>
<evidence type="ECO:0000256" key="1">
    <source>
        <dbReference type="ARBA" id="ARBA00004651"/>
    </source>
</evidence>
<dbReference type="SUPFAM" id="SSF50182">
    <property type="entry name" value="Sm-like ribonucleoproteins"/>
    <property type="match status" value="1"/>
</dbReference>
<evidence type="ECO:0000256" key="6">
    <source>
        <dbReference type="ARBA" id="ARBA00023136"/>
    </source>
</evidence>
<comment type="similarity">
    <text evidence="2">Belongs to the MscS (TC 1.A.23) family.</text>
</comment>
<dbReference type="InterPro" id="IPR023408">
    <property type="entry name" value="MscS_beta-dom_sf"/>
</dbReference>
<keyword evidence="5 7" id="KW-1133">Transmembrane helix</keyword>
<keyword evidence="4 7" id="KW-0812">Transmembrane</keyword>
<dbReference type="SUPFAM" id="SSF82689">
    <property type="entry name" value="Mechanosensitive channel protein MscS (YggB), C-terminal domain"/>
    <property type="match status" value="1"/>
</dbReference>
<dbReference type="InterPro" id="IPR049142">
    <property type="entry name" value="MS_channel_1st"/>
</dbReference>
<dbReference type="Pfam" id="PF00924">
    <property type="entry name" value="MS_channel_2nd"/>
    <property type="match status" value="1"/>
</dbReference>
<keyword evidence="3" id="KW-1003">Cell membrane</keyword>
<evidence type="ECO:0000256" key="3">
    <source>
        <dbReference type="ARBA" id="ARBA00022475"/>
    </source>
</evidence>
<keyword evidence="12" id="KW-1185">Reference proteome</keyword>
<name>A0A1D3TP59_9FIRM</name>
<organism evidence="11 12">
    <name type="scientific">Anaerobium acetethylicum</name>
    <dbReference type="NCBI Taxonomy" id="1619234"/>
    <lineage>
        <taxon>Bacteria</taxon>
        <taxon>Bacillati</taxon>
        <taxon>Bacillota</taxon>
        <taxon>Clostridia</taxon>
        <taxon>Lachnospirales</taxon>
        <taxon>Lachnospiraceae</taxon>
        <taxon>Anaerobium</taxon>
    </lineage>
</organism>
<dbReference type="OrthoDB" id="9809206at2"/>
<dbReference type="Gene3D" id="3.30.70.100">
    <property type="match status" value="1"/>
</dbReference>
<evidence type="ECO:0000256" key="4">
    <source>
        <dbReference type="ARBA" id="ARBA00022692"/>
    </source>
</evidence>
<dbReference type="InterPro" id="IPR006685">
    <property type="entry name" value="MscS_channel_2nd"/>
</dbReference>
<reference evidence="11 12" key="1">
    <citation type="submission" date="2016-09" db="EMBL/GenBank/DDBJ databases">
        <authorList>
            <person name="Capua I."/>
            <person name="De Benedictis P."/>
            <person name="Joannis T."/>
            <person name="Lombin L.H."/>
            <person name="Cattoli G."/>
        </authorList>
    </citation>
    <scope>NUCLEOTIDE SEQUENCE [LARGE SCALE GENOMIC DNA]</scope>
    <source>
        <strain evidence="11 12">GluBS11</strain>
    </source>
</reference>
<dbReference type="InterPro" id="IPR011066">
    <property type="entry name" value="MscS_channel_C_sf"/>
</dbReference>
<dbReference type="GO" id="GO:0008381">
    <property type="term" value="F:mechanosensitive monoatomic ion channel activity"/>
    <property type="evidence" value="ECO:0007669"/>
    <property type="project" value="InterPro"/>
</dbReference>
<dbReference type="PANTHER" id="PTHR30221:SF8">
    <property type="entry name" value="SMALL-CONDUCTANCE MECHANOSENSITIVE CHANNEL"/>
    <property type="match status" value="1"/>
</dbReference>
<evidence type="ECO:0000259" key="10">
    <source>
        <dbReference type="Pfam" id="PF21088"/>
    </source>
</evidence>
<dbReference type="Gene3D" id="2.30.30.60">
    <property type="match status" value="1"/>
</dbReference>
<evidence type="ECO:0000313" key="11">
    <source>
        <dbReference type="EMBL" id="SCP95169.1"/>
    </source>
</evidence>
<dbReference type="PROSITE" id="PS01246">
    <property type="entry name" value="UPF0003"/>
    <property type="match status" value="1"/>
</dbReference>
<dbReference type="InterPro" id="IPR008910">
    <property type="entry name" value="MSC_TM_helix"/>
</dbReference>
<dbReference type="Proteomes" id="UP000199315">
    <property type="component" value="Unassembled WGS sequence"/>
</dbReference>
<dbReference type="Gene3D" id="1.10.287.1260">
    <property type="match status" value="1"/>
</dbReference>
<dbReference type="InterPro" id="IPR045275">
    <property type="entry name" value="MscS_archaea/bacteria_type"/>
</dbReference>
<evidence type="ECO:0000259" key="9">
    <source>
        <dbReference type="Pfam" id="PF21082"/>
    </source>
</evidence>
<gene>
    <name evidence="11" type="ORF">SAMN05421730_1001368</name>
</gene>
<dbReference type="GO" id="GO:0005886">
    <property type="term" value="C:plasma membrane"/>
    <property type="evidence" value="ECO:0007669"/>
    <property type="project" value="UniProtKB-SubCell"/>
</dbReference>
<keyword evidence="6 7" id="KW-0472">Membrane</keyword>
<proteinExistence type="inferred from homology"/>
<dbReference type="RefSeq" id="WP_091229228.1">
    <property type="nucleotide sequence ID" value="NZ_FMKA01000001.1"/>
</dbReference>
<feature type="domain" description="Mechanosensitive ion channel transmembrane helices 2/3" evidence="10">
    <location>
        <begin position="81"/>
        <end position="121"/>
    </location>
</feature>
<dbReference type="SUPFAM" id="SSF82861">
    <property type="entry name" value="Mechanosensitive channel protein MscS (YggB), transmembrane region"/>
    <property type="match status" value="1"/>
</dbReference>
<dbReference type="InterPro" id="IPR049278">
    <property type="entry name" value="MS_channel_C"/>
</dbReference>
<dbReference type="InterPro" id="IPR010920">
    <property type="entry name" value="LSM_dom_sf"/>
</dbReference>
<dbReference type="Pfam" id="PF05552">
    <property type="entry name" value="MS_channel_1st_1"/>
    <property type="match status" value="1"/>
</dbReference>
<evidence type="ECO:0000259" key="8">
    <source>
        <dbReference type="Pfam" id="PF00924"/>
    </source>
</evidence>
<dbReference type="STRING" id="1619234.SAMN05421730_1001368"/>
<dbReference type="InterPro" id="IPR006686">
    <property type="entry name" value="MscS_channel_CS"/>
</dbReference>
<dbReference type="InterPro" id="IPR011014">
    <property type="entry name" value="MscS_channel_TM-2"/>
</dbReference>
<sequence length="299" mass="33116">MLFESVDDIQQIDIKSVDSNMIIEFFSERIPGILDFGIKVLIAIAIILAGRKLIRVMLKIVNRSLMKTGVNDGVIGFLDSIVRALLYMVLLLLIIELFGIPTTSFIALLGSAGLAIGLALQGSLSNFAGGVIILIVKPFVVGDYIIEDNKKNEGTVVSIELFHTRLLTSDNKVVVIPNGILANISLTNVTAQDKRMISISVRIDYKADLKKAKEIIRELLDADEKVLKEDEISIFVGALEERAVVIGCKFWVHISDFNSTKWKVTEDIKLAFDENQIELPNSRIDISLSKQMMNQNVIG</sequence>
<evidence type="ECO:0000256" key="2">
    <source>
        <dbReference type="ARBA" id="ARBA00008017"/>
    </source>
</evidence>
<protein>
    <submittedName>
        <fullName evidence="11">Small conductance mechanosensitive channel</fullName>
    </submittedName>
</protein>
<feature type="domain" description="Mechanosensitive ion channel MscS C-terminal" evidence="9">
    <location>
        <begin position="197"/>
        <end position="279"/>
    </location>
</feature>
<evidence type="ECO:0000256" key="5">
    <source>
        <dbReference type="ARBA" id="ARBA00022989"/>
    </source>
</evidence>
<accession>A0A1D3TP59</accession>
<dbReference type="PANTHER" id="PTHR30221">
    <property type="entry name" value="SMALL-CONDUCTANCE MECHANOSENSITIVE CHANNEL"/>
    <property type="match status" value="1"/>
</dbReference>
<dbReference type="AlphaFoldDB" id="A0A1D3TP59"/>
<evidence type="ECO:0000313" key="12">
    <source>
        <dbReference type="Proteomes" id="UP000199315"/>
    </source>
</evidence>